<evidence type="ECO:0000256" key="1">
    <source>
        <dbReference type="ARBA" id="ARBA00004863"/>
    </source>
</evidence>
<proteinExistence type="inferred from homology"/>
<comment type="pathway">
    <text evidence="1 4">Quinol/quinone metabolism; menaquinone biosynthesis.</text>
</comment>
<evidence type="ECO:0000256" key="2">
    <source>
        <dbReference type="ARBA" id="ARBA00022428"/>
    </source>
</evidence>
<dbReference type="Proteomes" id="UP000628448">
    <property type="component" value="Unassembled WGS sequence"/>
</dbReference>
<dbReference type="CDD" id="cd13634">
    <property type="entry name" value="PBP2_Sco4506"/>
    <property type="match status" value="1"/>
</dbReference>
<evidence type="ECO:0000256" key="4">
    <source>
        <dbReference type="HAMAP-Rule" id="MF_00995"/>
    </source>
</evidence>
<name>A0A931E6Y2_9BACT</name>
<evidence type="ECO:0000256" key="3">
    <source>
        <dbReference type="ARBA" id="ARBA00023239"/>
    </source>
</evidence>
<gene>
    <name evidence="4" type="primary">mqnA</name>
    <name evidence="5" type="ORF">I5907_13805</name>
</gene>
<sequence>MIELKKIKVGAVSYLNTKPLLYGIKRSPALMQMIDLIEDYPANIAARLAAGTIDIGLAPVAVIPKLNEWHIVSDYCISAENDVASVCLFSDVAVDKIEKVLLDYQSRTSVNLCKILLKHYWHINPVQEEAKEHYINAIKGTTAGVVIGDRALKQRANSAYIYDLAGAWKNMTGLPFVFAAWIANSQLPQDFITLFNEANALGLQHLDEVIAENPYTAYDLHTYYTANISYTLTAQKIEGMNRFLDYLRTASAALV</sequence>
<dbReference type="Pfam" id="PF02621">
    <property type="entry name" value="VitK2_biosynth"/>
    <property type="match status" value="1"/>
</dbReference>
<protein>
    <recommendedName>
        <fullName evidence="4">Chorismate dehydratase</fullName>
        <ecNumber evidence="4">4.2.1.151</ecNumber>
    </recommendedName>
    <alternativeName>
        <fullName evidence="4">Menaquinone biosynthetic enzyme MqnA</fullName>
    </alternativeName>
</protein>
<organism evidence="5 6">
    <name type="scientific">Panacibacter microcysteis</name>
    <dbReference type="NCBI Taxonomy" id="2793269"/>
    <lineage>
        <taxon>Bacteria</taxon>
        <taxon>Pseudomonadati</taxon>
        <taxon>Bacteroidota</taxon>
        <taxon>Chitinophagia</taxon>
        <taxon>Chitinophagales</taxon>
        <taxon>Chitinophagaceae</taxon>
        <taxon>Panacibacter</taxon>
    </lineage>
</organism>
<dbReference type="AlphaFoldDB" id="A0A931E6Y2"/>
<accession>A0A931E6Y2</accession>
<dbReference type="HAMAP" id="MF_00995">
    <property type="entry name" value="MqnA"/>
    <property type="match status" value="1"/>
</dbReference>
<evidence type="ECO:0000313" key="5">
    <source>
        <dbReference type="EMBL" id="MBG9377312.1"/>
    </source>
</evidence>
<reference evidence="5" key="1">
    <citation type="submission" date="2020-11" db="EMBL/GenBank/DDBJ databases">
        <title>Bacterial whole genome sequence for Panacibacter sp. DH6.</title>
        <authorList>
            <person name="Le V."/>
            <person name="Ko S."/>
            <person name="Ahn C.-Y."/>
            <person name="Oh H.-M."/>
        </authorList>
    </citation>
    <scope>NUCLEOTIDE SEQUENCE</scope>
    <source>
        <strain evidence="5">DH6</strain>
    </source>
</reference>
<dbReference type="PANTHER" id="PTHR37690:SF1">
    <property type="entry name" value="CHORISMATE DEHYDRATASE"/>
    <property type="match status" value="1"/>
</dbReference>
<dbReference type="PANTHER" id="PTHR37690">
    <property type="entry name" value="CHORISMATE DEHYDRATASE"/>
    <property type="match status" value="1"/>
</dbReference>
<dbReference type="InterPro" id="IPR003773">
    <property type="entry name" value="Menaquinone_biosynth"/>
</dbReference>
<dbReference type="InterPro" id="IPR030868">
    <property type="entry name" value="MqnA"/>
</dbReference>
<dbReference type="Gene3D" id="3.40.190.10">
    <property type="entry name" value="Periplasmic binding protein-like II"/>
    <property type="match status" value="2"/>
</dbReference>
<dbReference type="EC" id="4.2.1.151" evidence="4"/>
<keyword evidence="2 4" id="KW-0474">Menaquinone biosynthesis</keyword>
<keyword evidence="6" id="KW-1185">Reference proteome</keyword>
<comment type="catalytic activity">
    <reaction evidence="4">
        <text>chorismate = 3-[(1-carboxyvinyl)-oxy]benzoate + H2O</text>
        <dbReference type="Rhea" id="RHEA:40051"/>
        <dbReference type="ChEBI" id="CHEBI:15377"/>
        <dbReference type="ChEBI" id="CHEBI:29748"/>
        <dbReference type="ChEBI" id="CHEBI:76981"/>
        <dbReference type="EC" id="4.2.1.151"/>
    </reaction>
</comment>
<dbReference type="GO" id="GO:0009234">
    <property type="term" value="P:menaquinone biosynthetic process"/>
    <property type="evidence" value="ECO:0007669"/>
    <property type="project" value="UniProtKB-UniRule"/>
</dbReference>
<comment type="similarity">
    <text evidence="4">Belongs to the MqnA/MqnD family. MqnA subfamily.</text>
</comment>
<comment type="function">
    <text evidence="4">Catalyzes the dehydration of chorismate into 3-[(1-carboxyvinyl)oxy]benzoate, a step in the biosynthesis of menaquinone (MK, vitamin K2).</text>
</comment>
<dbReference type="SUPFAM" id="SSF53850">
    <property type="entry name" value="Periplasmic binding protein-like II"/>
    <property type="match status" value="1"/>
</dbReference>
<keyword evidence="3 4" id="KW-0456">Lyase</keyword>
<dbReference type="EMBL" id="JADWYR010000002">
    <property type="protein sequence ID" value="MBG9377312.1"/>
    <property type="molecule type" value="Genomic_DNA"/>
</dbReference>
<comment type="caution">
    <text evidence="5">The sequence shown here is derived from an EMBL/GenBank/DDBJ whole genome shotgun (WGS) entry which is preliminary data.</text>
</comment>
<evidence type="ECO:0000313" key="6">
    <source>
        <dbReference type="Proteomes" id="UP000628448"/>
    </source>
</evidence>
<dbReference type="GO" id="GO:0016836">
    <property type="term" value="F:hydro-lyase activity"/>
    <property type="evidence" value="ECO:0007669"/>
    <property type="project" value="UniProtKB-UniRule"/>
</dbReference>